<evidence type="ECO:0000313" key="2">
    <source>
        <dbReference type="Proteomes" id="UP001234178"/>
    </source>
</evidence>
<protein>
    <submittedName>
        <fullName evidence="1">Uncharacterized protein</fullName>
    </submittedName>
</protein>
<organism evidence="1 2">
    <name type="scientific">Daphnia magna</name>
    <dbReference type="NCBI Taxonomy" id="35525"/>
    <lineage>
        <taxon>Eukaryota</taxon>
        <taxon>Metazoa</taxon>
        <taxon>Ecdysozoa</taxon>
        <taxon>Arthropoda</taxon>
        <taxon>Crustacea</taxon>
        <taxon>Branchiopoda</taxon>
        <taxon>Diplostraca</taxon>
        <taxon>Cladocera</taxon>
        <taxon>Anomopoda</taxon>
        <taxon>Daphniidae</taxon>
        <taxon>Daphnia</taxon>
    </lineage>
</organism>
<evidence type="ECO:0000313" key="1">
    <source>
        <dbReference type="EMBL" id="KAK4010885.1"/>
    </source>
</evidence>
<comment type="caution">
    <text evidence="1">The sequence shown here is derived from an EMBL/GenBank/DDBJ whole genome shotgun (WGS) entry which is preliminary data.</text>
</comment>
<dbReference type="EMBL" id="JAOYFB010000003">
    <property type="protein sequence ID" value="KAK4010885.1"/>
    <property type="molecule type" value="Genomic_DNA"/>
</dbReference>
<reference evidence="1 2" key="1">
    <citation type="journal article" date="2023" name="Nucleic Acids Res.">
        <title>The hologenome of Daphnia magna reveals possible DNA methylation and microbiome-mediated evolution of the host genome.</title>
        <authorList>
            <person name="Chaturvedi A."/>
            <person name="Li X."/>
            <person name="Dhandapani V."/>
            <person name="Marshall H."/>
            <person name="Kissane S."/>
            <person name="Cuenca-Cambronero M."/>
            <person name="Asole G."/>
            <person name="Calvet F."/>
            <person name="Ruiz-Romero M."/>
            <person name="Marangio P."/>
            <person name="Guigo R."/>
            <person name="Rago D."/>
            <person name="Mirbahai L."/>
            <person name="Eastwood N."/>
            <person name="Colbourne J.K."/>
            <person name="Zhou J."/>
            <person name="Mallon E."/>
            <person name="Orsini L."/>
        </authorList>
    </citation>
    <scope>NUCLEOTIDE SEQUENCE [LARGE SCALE GENOMIC DNA]</scope>
    <source>
        <strain evidence="1">LRV0_1</strain>
    </source>
</reference>
<name>A0ABQ9ZEB1_9CRUS</name>
<accession>A0ABQ9ZEB1</accession>
<dbReference type="Proteomes" id="UP001234178">
    <property type="component" value="Unassembled WGS sequence"/>
</dbReference>
<gene>
    <name evidence="1" type="ORF">OUZ56_020008</name>
</gene>
<keyword evidence="2" id="KW-1185">Reference proteome</keyword>
<sequence>MKGAVCKEKSALVLNITLASGIRKSLFCNQGKGSEKVRSQKLRDNSRAMTKFYCTSRLRVQQQLICRAGENISSKKSINFYSWNSYQDRQEQKDRQFFGKQNIEARNQDTCKPKREPENPTKTCKEFGLLISTCKAKFRAITEKASDENESKIQLKCLWIAS</sequence>
<proteinExistence type="predicted"/>